<dbReference type="PATRIC" id="fig|1073571.4.peg.5627"/>
<dbReference type="InterPro" id="IPR017871">
    <property type="entry name" value="ABC_transporter-like_CS"/>
</dbReference>
<dbReference type="EC" id="3.6.3.44" evidence="12"/>
<dbReference type="Pfam" id="PF00005">
    <property type="entry name" value="ABC_tran"/>
    <property type="match status" value="1"/>
</dbReference>
<dbReference type="InterPro" id="IPR011527">
    <property type="entry name" value="ABC1_TM_dom"/>
</dbReference>
<dbReference type="InterPro" id="IPR039421">
    <property type="entry name" value="Type_1_exporter"/>
</dbReference>
<feature type="transmembrane region" description="Helical" evidence="9">
    <location>
        <begin position="15"/>
        <end position="35"/>
    </location>
</feature>
<keyword evidence="5" id="KW-0547">Nucleotide-binding</keyword>
<keyword evidence="7 9" id="KW-1133">Transmembrane helix</keyword>
<evidence type="ECO:0000313" key="12">
    <source>
        <dbReference type="EMBL" id="CQR57641.1"/>
    </source>
</evidence>
<dbReference type="CDD" id="cd18541">
    <property type="entry name" value="ABC_6TM_TmrB_like"/>
    <property type="match status" value="1"/>
</dbReference>
<dbReference type="Pfam" id="PF00664">
    <property type="entry name" value="ABC_membrane"/>
    <property type="match status" value="1"/>
</dbReference>
<feature type="transmembrane region" description="Helical" evidence="9">
    <location>
        <begin position="158"/>
        <end position="176"/>
    </location>
</feature>
<dbReference type="InterPro" id="IPR027417">
    <property type="entry name" value="P-loop_NTPase"/>
</dbReference>
<evidence type="ECO:0000313" key="13">
    <source>
        <dbReference type="Proteomes" id="UP000033163"/>
    </source>
</evidence>
<keyword evidence="8 9" id="KW-0472">Membrane</keyword>
<evidence type="ECO:0000259" key="11">
    <source>
        <dbReference type="PROSITE" id="PS50929"/>
    </source>
</evidence>
<feature type="transmembrane region" description="Helical" evidence="9">
    <location>
        <begin position="133"/>
        <end position="152"/>
    </location>
</feature>
<dbReference type="EMBL" id="LN831776">
    <property type="protein sequence ID" value="CQR57641.1"/>
    <property type="molecule type" value="Genomic_DNA"/>
</dbReference>
<keyword evidence="12" id="KW-0378">Hydrolase</keyword>
<keyword evidence="3" id="KW-1003">Cell membrane</keyword>
<evidence type="ECO:0000256" key="3">
    <source>
        <dbReference type="ARBA" id="ARBA00022475"/>
    </source>
</evidence>
<evidence type="ECO:0000256" key="5">
    <source>
        <dbReference type="ARBA" id="ARBA00022741"/>
    </source>
</evidence>
<name>A0A0E4HCQ7_9BACL</name>
<dbReference type="GO" id="GO:0005886">
    <property type="term" value="C:plasma membrane"/>
    <property type="evidence" value="ECO:0007669"/>
    <property type="project" value="UniProtKB-SubCell"/>
</dbReference>
<accession>A0A0E4HCQ7</accession>
<dbReference type="Proteomes" id="UP000033163">
    <property type="component" value="Chromosome I"/>
</dbReference>
<keyword evidence="2" id="KW-0813">Transport</keyword>
<feature type="transmembrane region" description="Helical" evidence="9">
    <location>
        <begin position="273"/>
        <end position="297"/>
    </location>
</feature>
<dbReference type="InterPro" id="IPR003593">
    <property type="entry name" value="AAA+_ATPase"/>
</dbReference>
<feature type="domain" description="ABC transmembrane type-1" evidence="11">
    <location>
        <begin position="18"/>
        <end position="302"/>
    </location>
</feature>
<dbReference type="STRING" id="483937.AMQ84_13800"/>
<dbReference type="GO" id="GO:0140359">
    <property type="term" value="F:ABC-type transporter activity"/>
    <property type="evidence" value="ECO:0007669"/>
    <property type="project" value="InterPro"/>
</dbReference>
<dbReference type="PANTHER" id="PTHR24221:SF300">
    <property type="entry name" value="MULTIDRUG RESISTANCE-LIKE ATP-BINDING PROTEIN MDLA"/>
    <property type="match status" value="1"/>
</dbReference>
<feature type="transmembrane region" description="Helical" evidence="9">
    <location>
        <begin position="236"/>
        <end position="261"/>
    </location>
</feature>
<dbReference type="PROSITE" id="PS50893">
    <property type="entry name" value="ABC_TRANSPORTER_2"/>
    <property type="match status" value="1"/>
</dbReference>
<dbReference type="InterPro" id="IPR036640">
    <property type="entry name" value="ABC1_TM_sf"/>
</dbReference>
<dbReference type="Gene3D" id="3.40.50.300">
    <property type="entry name" value="P-loop containing nucleotide triphosphate hydrolases"/>
    <property type="match status" value="1"/>
</dbReference>
<dbReference type="RefSeq" id="WP_046505339.1">
    <property type="nucleotide sequence ID" value="NZ_LN831776.1"/>
</dbReference>
<gene>
    <name evidence="12" type="ORF">PRIO_5242</name>
</gene>
<comment type="subcellular location">
    <subcellularLocation>
        <location evidence="1">Cell membrane</location>
        <topology evidence="1">Multi-pass membrane protein</topology>
    </subcellularLocation>
</comment>
<feature type="transmembrane region" description="Helical" evidence="9">
    <location>
        <begin position="55"/>
        <end position="76"/>
    </location>
</feature>
<dbReference type="AlphaFoldDB" id="A0A0E4HCQ7"/>
<dbReference type="InterPro" id="IPR003439">
    <property type="entry name" value="ABC_transporter-like_ATP-bd"/>
</dbReference>
<dbReference type="HOGENOM" id="CLU_000604_84_9_9"/>
<dbReference type="FunFam" id="3.40.50.300:FF:000221">
    <property type="entry name" value="Multidrug ABC transporter ATP-binding protein"/>
    <property type="match status" value="1"/>
</dbReference>
<dbReference type="GO" id="GO:0016887">
    <property type="term" value="F:ATP hydrolysis activity"/>
    <property type="evidence" value="ECO:0007669"/>
    <property type="project" value="InterPro"/>
</dbReference>
<reference evidence="13" key="1">
    <citation type="submission" date="2015-03" db="EMBL/GenBank/DDBJ databases">
        <authorList>
            <person name="Wibberg D."/>
        </authorList>
    </citation>
    <scope>NUCLEOTIDE SEQUENCE [LARGE SCALE GENOMIC DNA]</scope>
</reference>
<evidence type="ECO:0000256" key="4">
    <source>
        <dbReference type="ARBA" id="ARBA00022692"/>
    </source>
</evidence>
<dbReference type="PANTHER" id="PTHR24221">
    <property type="entry name" value="ATP-BINDING CASSETTE SUB-FAMILY B"/>
    <property type="match status" value="1"/>
</dbReference>
<dbReference type="PROSITE" id="PS00211">
    <property type="entry name" value="ABC_TRANSPORTER_1"/>
    <property type="match status" value="1"/>
</dbReference>
<dbReference type="SUPFAM" id="SSF90123">
    <property type="entry name" value="ABC transporter transmembrane region"/>
    <property type="match status" value="1"/>
</dbReference>
<evidence type="ECO:0000256" key="6">
    <source>
        <dbReference type="ARBA" id="ARBA00022840"/>
    </source>
</evidence>
<organism evidence="12 13">
    <name type="scientific">Paenibacillus riograndensis SBR5</name>
    <dbReference type="NCBI Taxonomy" id="1073571"/>
    <lineage>
        <taxon>Bacteria</taxon>
        <taxon>Bacillati</taxon>
        <taxon>Bacillota</taxon>
        <taxon>Bacilli</taxon>
        <taxon>Bacillales</taxon>
        <taxon>Paenibacillaceae</taxon>
        <taxon>Paenibacillus</taxon>
        <taxon>Paenibacillus sonchi group</taxon>
    </lineage>
</organism>
<evidence type="ECO:0000259" key="10">
    <source>
        <dbReference type="PROSITE" id="PS50893"/>
    </source>
</evidence>
<evidence type="ECO:0000256" key="8">
    <source>
        <dbReference type="ARBA" id="ARBA00023136"/>
    </source>
</evidence>
<keyword evidence="6" id="KW-0067">ATP-binding</keyword>
<evidence type="ECO:0000256" key="7">
    <source>
        <dbReference type="ARBA" id="ARBA00022989"/>
    </source>
</evidence>
<protein>
    <submittedName>
        <fullName evidence="12">Xenobiotic-transporting ATPase</fullName>
        <ecNumber evidence="12">3.6.3.44</ecNumber>
    </submittedName>
</protein>
<dbReference type="SUPFAM" id="SSF52540">
    <property type="entry name" value="P-loop containing nucleoside triphosphate hydrolases"/>
    <property type="match status" value="1"/>
</dbReference>
<evidence type="ECO:0000256" key="9">
    <source>
        <dbReference type="SAM" id="Phobius"/>
    </source>
</evidence>
<dbReference type="KEGG" id="pri:PRIO_5242"/>
<feature type="domain" description="ABC transporter" evidence="10">
    <location>
        <begin position="335"/>
        <end position="570"/>
    </location>
</feature>
<evidence type="ECO:0000256" key="1">
    <source>
        <dbReference type="ARBA" id="ARBA00004651"/>
    </source>
</evidence>
<proteinExistence type="predicted"/>
<dbReference type="Gene3D" id="1.20.1560.10">
    <property type="entry name" value="ABC transporter type 1, transmembrane domain"/>
    <property type="match status" value="1"/>
</dbReference>
<evidence type="ECO:0000256" key="2">
    <source>
        <dbReference type="ARBA" id="ARBA00022448"/>
    </source>
</evidence>
<dbReference type="GO" id="GO:0005524">
    <property type="term" value="F:ATP binding"/>
    <property type="evidence" value="ECO:0007669"/>
    <property type="project" value="UniProtKB-KW"/>
</dbReference>
<dbReference type="PROSITE" id="PS50929">
    <property type="entry name" value="ABC_TM1F"/>
    <property type="match status" value="1"/>
</dbReference>
<keyword evidence="4 9" id="KW-0812">Transmembrane</keyword>
<sequence length="583" mass="64887">MDFSVLLRFFKAHKFSYLTGFAFMFAASFIQTLFPRVLGSAVDLMKESGFAVRQVMFQVLWMTLIAAAVFACTFLWRNIIIANARNLECYFREELVRHFLKLSPAFYNTRKTGDLIAYAINDISAVRMTFGPATAMSFNGIVICFSSVYFMFATVDARLTLITLAPLPFIILLMLFTGRKVQTRFRIVQNQFGAVSDRVQENISGIRVIKAYVQERSEMERFSALSSRMKQANLDLIRVSAALPAMIEFGFAICFVLNLVFGSRMVLRGEISIGMFVAFNGYLSLIVNPIVSIGRIVTIFQRGMASLGRLHDILRIQPDIQDLPQAADIQPEGPVELRDLTFHYDGTGTPALKDISLVLPKGHTLGIIGHTGSGKSTLASLLFRFFNVEPGRILLNGRDINGYTLEALRGGLGYVPQDTFIFAASVRENIVFFKDGYSEEEVREAARLSMIADSIGGLPEGYDTILGERGVNLSGGQKQRLAIARALIRDPAILILDDALSAVDAVTEGLILERLRQTRQGKTNILISHRVSAVMEADEIIVLDKGMIVERGTHAQLLKEGGLYYDIYTEQHEDGQSVYPKKA</sequence>
<dbReference type="SMART" id="SM00382">
    <property type="entry name" value="AAA"/>
    <property type="match status" value="1"/>
</dbReference>